<dbReference type="Pfam" id="PF15083">
    <property type="entry name" value="Colipase-like"/>
    <property type="match status" value="1"/>
</dbReference>
<sequence>MACARRLLLLLYLLPVSLAWRPKTVFHLHKQPGVTEALHHPDRLPPGPGPAEGARAGWPAPGGGGSRHPELAAEGAGGRRKERGLPSGGGQPNGHACSKHSECRSRCCVLSISGSELTCRPMTIFLQCQPWRKPNGSHCTNDDECQSRCCLAPTEVSHRRCVPQRGILVQCLILVSAPGARVERLPGALDWP</sequence>
<dbReference type="PANTHER" id="PTHR10041">
    <property type="entry name" value="COLIPASE"/>
    <property type="match status" value="1"/>
</dbReference>
<dbReference type="GeneID" id="113596960"/>
<organism evidence="3 4">
    <name type="scientific">Acinonyx jubatus</name>
    <name type="common">Cheetah</name>
    <dbReference type="NCBI Taxonomy" id="32536"/>
    <lineage>
        <taxon>Eukaryota</taxon>
        <taxon>Metazoa</taxon>
        <taxon>Chordata</taxon>
        <taxon>Craniata</taxon>
        <taxon>Vertebrata</taxon>
        <taxon>Euteleostomi</taxon>
        <taxon>Mammalia</taxon>
        <taxon>Eutheria</taxon>
        <taxon>Laurasiatheria</taxon>
        <taxon>Carnivora</taxon>
        <taxon>Feliformia</taxon>
        <taxon>Felidae</taxon>
        <taxon>Felinae</taxon>
        <taxon>Acinonyx</taxon>
    </lineage>
</organism>
<evidence type="ECO:0000256" key="1">
    <source>
        <dbReference type="SAM" id="MobiDB-lite"/>
    </source>
</evidence>
<evidence type="ECO:0000313" key="3">
    <source>
        <dbReference type="Proteomes" id="UP001652583"/>
    </source>
</evidence>
<evidence type="ECO:0000256" key="2">
    <source>
        <dbReference type="SAM" id="SignalP"/>
    </source>
</evidence>
<dbReference type="InterPro" id="IPR001981">
    <property type="entry name" value="Colipase"/>
</dbReference>
<dbReference type="Proteomes" id="UP001652583">
    <property type="component" value="Chromosome D3"/>
</dbReference>
<reference evidence="4" key="1">
    <citation type="submission" date="2025-08" db="UniProtKB">
        <authorList>
            <consortium name="RefSeq"/>
        </authorList>
    </citation>
    <scope>IDENTIFICATION</scope>
    <source>
        <tissue evidence="4">Blood</tissue>
    </source>
</reference>
<dbReference type="PANTHER" id="PTHR10041:SF5">
    <property type="entry name" value="LEUCINE-RICH COLIPASE-LIKE PROTEIN 1"/>
    <property type="match status" value="1"/>
</dbReference>
<gene>
    <name evidence="4" type="primary">LRCOL1</name>
</gene>
<keyword evidence="2" id="KW-0732">Signal</keyword>
<feature type="chain" id="PRO_5047476033" evidence="2">
    <location>
        <begin position="20"/>
        <end position="192"/>
    </location>
</feature>
<evidence type="ECO:0000313" key="4">
    <source>
        <dbReference type="RefSeq" id="XP_053062154.1"/>
    </source>
</evidence>
<protein>
    <submittedName>
        <fullName evidence="4">Leucine-rich colipase-like protein 1 isoform X1</fullName>
    </submittedName>
</protein>
<proteinExistence type="predicted"/>
<dbReference type="RefSeq" id="XP_053062154.1">
    <property type="nucleotide sequence ID" value="XM_053206179.1"/>
</dbReference>
<feature type="region of interest" description="Disordered" evidence="1">
    <location>
        <begin position="35"/>
        <end position="99"/>
    </location>
</feature>
<name>A0ABM3NRV1_ACIJB</name>
<accession>A0ABM3NRV1</accession>
<feature type="signal peptide" evidence="2">
    <location>
        <begin position="1"/>
        <end position="19"/>
    </location>
</feature>
<keyword evidence="3" id="KW-1185">Reference proteome</keyword>